<keyword evidence="6" id="KW-0472">Membrane</keyword>
<name>A0A2K2UAS8_9ACTN</name>
<evidence type="ECO:0000256" key="1">
    <source>
        <dbReference type="ARBA" id="ARBA00009179"/>
    </source>
</evidence>
<dbReference type="Pfam" id="PF03572">
    <property type="entry name" value="Peptidase_S41"/>
    <property type="match status" value="1"/>
</dbReference>
<protein>
    <submittedName>
        <fullName evidence="8">Peptidase</fullName>
    </submittedName>
</protein>
<reference evidence="9" key="1">
    <citation type="submission" date="2018-01" db="EMBL/GenBank/DDBJ databases">
        <title>Rubneribacter badeniensis gen. nov., sp. nov., and Colonibacter rubneri, gen. nov., sp. nov., WGS of new members of the Eggerthellaceae.</title>
        <authorList>
            <person name="Danylec N."/>
            <person name="Stoll D.A."/>
            <person name="Doetsch A."/>
            <person name="Kulling S.E."/>
            <person name="Huch M."/>
        </authorList>
    </citation>
    <scope>NUCLEOTIDE SEQUENCE [LARGE SCALE GENOMIC DNA]</scope>
    <source>
        <strain evidence="9">ResAG-96</strain>
    </source>
</reference>
<evidence type="ECO:0000313" key="8">
    <source>
        <dbReference type="EMBL" id="PNV67379.1"/>
    </source>
</evidence>
<dbReference type="SMART" id="SM00245">
    <property type="entry name" value="TSPc"/>
    <property type="match status" value="1"/>
</dbReference>
<dbReference type="CDD" id="cd07560">
    <property type="entry name" value="Peptidase_S41_CPP"/>
    <property type="match status" value="1"/>
</dbReference>
<feature type="transmembrane region" description="Helical" evidence="6">
    <location>
        <begin position="25"/>
        <end position="45"/>
    </location>
</feature>
<dbReference type="Proteomes" id="UP000236197">
    <property type="component" value="Unassembled WGS sequence"/>
</dbReference>
<sequence>MVAKHCDNKQVAASARKARTRNLRLLKAFLAVIAVCGAFAIGFFVRGDSPLLESLGFSSLVVDVDRNPGSTTSGDTYNSLGARVEEVEGILDEESLDSYDLGMATSSVLDAFSDTTKDPYLRYYDSSRYAALLQDSSGTYAGVGVLFSEFNGRAYAVDVFEGSAAQVADVRTGDFVVAIDGDREHDWTMTEVVSALKRDEGESVVITWRRAETLDDEGGDEFTTTLECSDYQARNVESELIDEVGYIRLKQITQNAAGLVKSAVSDLESQGASSFVLDIRDNPGGFLTQSVDIASLFVKSGTLVKIQTKEAEDTTKTATGAVATDKPLVVLVNGNTAAAAEVLAAALQDNQRATLVGQTTLGKGSVQVTRELSFGGALRYTAAYYKSPLGHDIDGVGVAPDVAVALSEGVDNQKTLAVETAQSFVRQ</sequence>
<dbReference type="NCBIfam" id="TIGR00225">
    <property type="entry name" value="prc"/>
    <property type="match status" value="1"/>
</dbReference>
<dbReference type="EMBL" id="PPEK01000009">
    <property type="protein sequence ID" value="PNV67379.1"/>
    <property type="molecule type" value="Genomic_DNA"/>
</dbReference>
<accession>A0A2K2UAS8</accession>
<dbReference type="SMART" id="SM00228">
    <property type="entry name" value="PDZ"/>
    <property type="match status" value="1"/>
</dbReference>
<dbReference type="RefSeq" id="WP_103265272.1">
    <property type="nucleotide sequence ID" value="NZ_CABMLE010000009.1"/>
</dbReference>
<evidence type="ECO:0000313" key="9">
    <source>
        <dbReference type="Proteomes" id="UP000236197"/>
    </source>
</evidence>
<keyword evidence="6" id="KW-0812">Transmembrane</keyword>
<evidence type="ECO:0000256" key="2">
    <source>
        <dbReference type="ARBA" id="ARBA00022670"/>
    </source>
</evidence>
<dbReference type="PROSITE" id="PS50106">
    <property type="entry name" value="PDZ"/>
    <property type="match status" value="1"/>
</dbReference>
<dbReference type="SUPFAM" id="SSF50156">
    <property type="entry name" value="PDZ domain-like"/>
    <property type="match status" value="1"/>
</dbReference>
<dbReference type="AlphaFoldDB" id="A0A2K2UAS8"/>
<dbReference type="Gene3D" id="3.90.226.10">
    <property type="entry name" value="2-enoyl-CoA Hydratase, Chain A, domain 1"/>
    <property type="match status" value="1"/>
</dbReference>
<dbReference type="SUPFAM" id="SSF52096">
    <property type="entry name" value="ClpP/crotonase"/>
    <property type="match status" value="1"/>
</dbReference>
<dbReference type="InterPro" id="IPR001478">
    <property type="entry name" value="PDZ"/>
</dbReference>
<evidence type="ECO:0000256" key="4">
    <source>
        <dbReference type="ARBA" id="ARBA00022825"/>
    </source>
</evidence>
<dbReference type="GO" id="GO:0030288">
    <property type="term" value="C:outer membrane-bounded periplasmic space"/>
    <property type="evidence" value="ECO:0007669"/>
    <property type="project" value="TreeGrafter"/>
</dbReference>
<dbReference type="GO" id="GO:0004175">
    <property type="term" value="F:endopeptidase activity"/>
    <property type="evidence" value="ECO:0007669"/>
    <property type="project" value="TreeGrafter"/>
</dbReference>
<dbReference type="Gene3D" id="3.30.750.44">
    <property type="match status" value="1"/>
</dbReference>
<keyword evidence="6" id="KW-1133">Transmembrane helix</keyword>
<dbReference type="Gene3D" id="2.30.42.10">
    <property type="match status" value="1"/>
</dbReference>
<comment type="caution">
    <text evidence="8">The sequence shown here is derived from an EMBL/GenBank/DDBJ whole genome shotgun (WGS) entry which is preliminary data.</text>
</comment>
<evidence type="ECO:0000256" key="6">
    <source>
        <dbReference type="SAM" id="Phobius"/>
    </source>
</evidence>
<dbReference type="PANTHER" id="PTHR32060">
    <property type="entry name" value="TAIL-SPECIFIC PROTEASE"/>
    <property type="match status" value="1"/>
</dbReference>
<dbReference type="InterPro" id="IPR029045">
    <property type="entry name" value="ClpP/crotonase-like_dom_sf"/>
</dbReference>
<feature type="domain" description="PDZ" evidence="7">
    <location>
        <begin position="129"/>
        <end position="211"/>
    </location>
</feature>
<organism evidence="8 9">
    <name type="scientific">Enteroscipio rubneri</name>
    <dbReference type="NCBI Taxonomy" id="2070686"/>
    <lineage>
        <taxon>Bacteria</taxon>
        <taxon>Bacillati</taxon>
        <taxon>Actinomycetota</taxon>
        <taxon>Coriobacteriia</taxon>
        <taxon>Eggerthellales</taxon>
        <taxon>Eggerthellaceae</taxon>
        <taxon>Enteroscipio</taxon>
    </lineage>
</organism>
<evidence type="ECO:0000256" key="5">
    <source>
        <dbReference type="RuleBase" id="RU004404"/>
    </source>
</evidence>
<gene>
    <name evidence="8" type="ORF">C2L71_08135</name>
</gene>
<dbReference type="Pfam" id="PF17820">
    <property type="entry name" value="PDZ_6"/>
    <property type="match status" value="1"/>
</dbReference>
<dbReference type="GO" id="GO:0008236">
    <property type="term" value="F:serine-type peptidase activity"/>
    <property type="evidence" value="ECO:0007669"/>
    <property type="project" value="UniProtKB-KW"/>
</dbReference>
<evidence type="ECO:0000256" key="3">
    <source>
        <dbReference type="ARBA" id="ARBA00022801"/>
    </source>
</evidence>
<comment type="similarity">
    <text evidence="1 5">Belongs to the peptidase S41A family.</text>
</comment>
<dbReference type="InterPro" id="IPR004447">
    <property type="entry name" value="Peptidase_S41A"/>
</dbReference>
<dbReference type="InterPro" id="IPR036034">
    <property type="entry name" value="PDZ_sf"/>
</dbReference>
<keyword evidence="4 5" id="KW-0720">Serine protease</keyword>
<dbReference type="OrthoDB" id="9812068at2"/>
<dbReference type="GO" id="GO:0007165">
    <property type="term" value="P:signal transduction"/>
    <property type="evidence" value="ECO:0007669"/>
    <property type="project" value="TreeGrafter"/>
</dbReference>
<keyword evidence="3 5" id="KW-0378">Hydrolase</keyword>
<dbReference type="InterPro" id="IPR041489">
    <property type="entry name" value="PDZ_6"/>
</dbReference>
<evidence type="ECO:0000259" key="7">
    <source>
        <dbReference type="PROSITE" id="PS50106"/>
    </source>
</evidence>
<keyword evidence="9" id="KW-1185">Reference proteome</keyword>
<dbReference type="InterPro" id="IPR005151">
    <property type="entry name" value="Tail-specific_protease"/>
</dbReference>
<dbReference type="GO" id="GO:0006508">
    <property type="term" value="P:proteolysis"/>
    <property type="evidence" value="ECO:0007669"/>
    <property type="project" value="UniProtKB-KW"/>
</dbReference>
<dbReference type="PANTHER" id="PTHR32060:SF30">
    <property type="entry name" value="CARBOXY-TERMINAL PROCESSING PROTEASE CTPA"/>
    <property type="match status" value="1"/>
</dbReference>
<proteinExistence type="inferred from homology"/>
<keyword evidence="2 5" id="KW-0645">Protease</keyword>